<gene>
    <name evidence="3" type="ORF">DC20_04280</name>
</gene>
<reference evidence="3 4" key="1">
    <citation type="submission" date="2015-08" db="EMBL/GenBank/DDBJ databases">
        <title>Complete genome sequence of Rufibacter tibetensis strain 1351t, a radiation-resistant bacterium from tibet plateau.</title>
        <authorList>
            <person name="Dai J."/>
        </authorList>
    </citation>
    <scope>NUCLEOTIDE SEQUENCE [LARGE SCALE GENOMIC DNA]</scope>
    <source>
        <strain evidence="3 4">1351</strain>
    </source>
</reference>
<feature type="transmembrane region" description="Helical" evidence="2">
    <location>
        <begin position="36"/>
        <end position="54"/>
    </location>
</feature>
<evidence type="ECO:0000256" key="1">
    <source>
        <dbReference type="SAM" id="MobiDB-lite"/>
    </source>
</evidence>
<dbReference type="AlphaFoldDB" id="A0A0P0C0J3"/>
<dbReference type="EMBL" id="CP012643">
    <property type="protein sequence ID" value="ALI98343.1"/>
    <property type="molecule type" value="Genomic_DNA"/>
</dbReference>
<name>A0A0P0C0J3_9BACT</name>
<dbReference type="KEGG" id="rti:DC20_04280"/>
<evidence type="ECO:0000256" key="2">
    <source>
        <dbReference type="SAM" id="Phobius"/>
    </source>
</evidence>
<feature type="compositionally biased region" description="Basic and acidic residues" evidence="1">
    <location>
        <begin position="1"/>
        <end position="16"/>
    </location>
</feature>
<evidence type="ECO:0000313" key="4">
    <source>
        <dbReference type="Proteomes" id="UP000061382"/>
    </source>
</evidence>
<keyword evidence="4" id="KW-1185">Reference proteome</keyword>
<feature type="region of interest" description="Disordered" evidence="1">
    <location>
        <begin position="1"/>
        <end position="21"/>
    </location>
</feature>
<sequence>MAKDKTKTKKSKETKDKKNKSLLKNVSTLASNNKKILYSLLGAAGAGIAIAALGKDKRRAITDKVTSTVAGLGSTSGDSTTNTTTDTSSGNKPQGQ</sequence>
<feature type="compositionally biased region" description="Low complexity" evidence="1">
    <location>
        <begin position="73"/>
        <end position="96"/>
    </location>
</feature>
<accession>A0A0P0C0J3</accession>
<protein>
    <submittedName>
        <fullName evidence="3">Uncharacterized protein</fullName>
    </submittedName>
</protein>
<organism evidence="3 4">
    <name type="scientific">Rufibacter tibetensis</name>
    <dbReference type="NCBI Taxonomy" id="512763"/>
    <lineage>
        <taxon>Bacteria</taxon>
        <taxon>Pseudomonadati</taxon>
        <taxon>Bacteroidota</taxon>
        <taxon>Cytophagia</taxon>
        <taxon>Cytophagales</taxon>
        <taxon>Hymenobacteraceae</taxon>
        <taxon>Rufibacter</taxon>
    </lineage>
</organism>
<dbReference type="Proteomes" id="UP000061382">
    <property type="component" value="Chromosome"/>
</dbReference>
<feature type="region of interest" description="Disordered" evidence="1">
    <location>
        <begin position="66"/>
        <end position="96"/>
    </location>
</feature>
<dbReference type="PATRIC" id="fig|512763.3.peg.952"/>
<proteinExistence type="predicted"/>
<keyword evidence="2" id="KW-1133">Transmembrane helix</keyword>
<keyword evidence="2" id="KW-0812">Transmembrane</keyword>
<dbReference type="RefSeq" id="WP_062542703.1">
    <property type="nucleotide sequence ID" value="NZ_CP012643.1"/>
</dbReference>
<evidence type="ECO:0000313" key="3">
    <source>
        <dbReference type="EMBL" id="ALI98343.1"/>
    </source>
</evidence>
<keyword evidence="2" id="KW-0472">Membrane</keyword>